<feature type="transmembrane region" description="Helical" evidence="1">
    <location>
        <begin position="99"/>
        <end position="117"/>
    </location>
</feature>
<sequence length="123" mass="14037">MQLRLDSKYIELAIMLLLTEVFIALYVNDLIVRPYVGDYLVVILLYCLVKSVLVANKTVIALSVLIFACLLETLQYFRIVEVLGLSHYPLANIIIGTSFSWLDILAYTLGIITVLIVERRIMR</sequence>
<dbReference type="AlphaFoldDB" id="A0A1T5A6H6"/>
<accession>A0A1T5A6H6</accession>
<keyword evidence="1" id="KW-0812">Transmembrane</keyword>
<evidence type="ECO:0000256" key="1">
    <source>
        <dbReference type="SAM" id="Phobius"/>
    </source>
</evidence>
<keyword evidence="1" id="KW-1133">Transmembrane helix</keyword>
<dbReference type="Pfam" id="PF10990">
    <property type="entry name" value="DUF2809"/>
    <property type="match status" value="1"/>
</dbReference>
<dbReference type="InterPro" id="IPR021257">
    <property type="entry name" value="DUF2809"/>
</dbReference>
<name>A0A1T5A6H6_9SPHI</name>
<evidence type="ECO:0000313" key="3">
    <source>
        <dbReference type="Proteomes" id="UP000189981"/>
    </source>
</evidence>
<dbReference type="Proteomes" id="UP000189981">
    <property type="component" value="Unassembled WGS sequence"/>
</dbReference>
<dbReference type="EMBL" id="FUYR01000001">
    <property type="protein sequence ID" value="SKB30530.1"/>
    <property type="molecule type" value="Genomic_DNA"/>
</dbReference>
<evidence type="ECO:0008006" key="4">
    <source>
        <dbReference type="Google" id="ProtNLM"/>
    </source>
</evidence>
<keyword evidence="1" id="KW-0472">Membrane</keyword>
<feature type="transmembrane region" description="Helical" evidence="1">
    <location>
        <begin position="9"/>
        <end position="28"/>
    </location>
</feature>
<dbReference type="OrthoDB" id="5360192at2"/>
<organism evidence="2 3">
    <name type="scientific">Daejeonella lutea</name>
    <dbReference type="NCBI Taxonomy" id="572036"/>
    <lineage>
        <taxon>Bacteria</taxon>
        <taxon>Pseudomonadati</taxon>
        <taxon>Bacteroidota</taxon>
        <taxon>Sphingobacteriia</taxon>
        <taxon>Sphingobacteriales</taxon>
        <taxon>Sphingobacteriaceae</taxon>
        <taxon>Daejeonella</taxon>
    </lineage>
</organism>
<feature type="transmembrane region" description="Helical" evidence="1">
    <location>
        <begin position="34"/>
        <end position="53"/>
    </location>
</feature>
<reference evidence="3" key="1">
    <citation type="submission" date="2017-02" db="EMBL/GenBank/DDBJ databases">
        <authorList>
            <person name="Varghese N."/>
            <person name="Submissions S."/>
        </authorList>
    </citation>
    <scope>NUCLEOTIDE SEQUENCE [LARGE SCALE GENOMIC DNA]</scope>
    <source>
        <strain evidence="3">DSM 22385</strain>
    </source>
</reference>
<evidence type="ECO:0000313" key="2">
    <source>
        <dbReference type="EMBL" id="SKB30530.1"/>
    </source>
</evidence>
<gene>
    <name evidence="2" type="ORF">SAMN05661099_0377</name>
</gene>
<dbReference type="STRING" id="572036.SAMN05661099_0377"/>
<proteinExistence type="predicted"/>
<protein>
    <recommendedName>
        <fullName evidence="4">DUF2809 domain-containing protein</fullName>
    </recommendedName>
</protein>
<keyword evidence="3" id="KW-1185">Reference proteome</keyword>
<feature type="transmembrane region" description="Helical" evidence="1">
    <location>
        <begin position="60"/>
        <end position="79"/>
    </location>
</feature>